<reference evidence="5" key="1">
    <citation type="submission" date="2005-10" db="EMBL/GenBank/DDBJ databases">
        <authorList>
            <person name="Loftus B.J."/>
            <person name="Nene V.M."/>
            <person name="Hannick L.I."/>
            <person name="Bidwell S."/>
            <person name="Haas B."/>
            <person name="Amedeo P."/>
            <person name="Orvis J."/>
            <person name="Wortman J.R."/>
            <person name="White O.R."/>
            <person name="Salzberg S."/>
            <person name="Shumway M."/>
            <person name="Koo H."/>
            <person name="Zhao Y."/>
            <person name="Holmes M."/>
            <person name="Miller J."/>
            <person name="Schatz M."/>
            <person name="Pop M."/>
            <person name="Pai G."/>
            <person name="Utterback T."/>
            <person name="Rogers Y.-H."/>
            <person name="Kravitz S."/>
            <person name="Fraser C.M."/>
        </authorList>
    </citation>
    <scope>NUCLEOTIDE SEQUENCE</scope>
    <source>
        <strain evidence="5">Liverpool</strain>
    </source>
</reference>
<dbReference type="InterPro" id="IPR017853">
    <property type="entry name" value="GH"/>
</dbReference>
<dbReference type="InterPro" id="IPR029070">
    <property type="entry name" value="Chitinase_insertion_sf"/>
</dbReference>
<dbReference type="HOGENOM" id="CLU_037462_0_0_1"/>
<evidence type="ECO:0000256" key="3">
    <source>
        <dbReference type="SAM" id="SignalP"/>
    </source>
</evidence>
<name>Q17GD8_AEDAE</name>
<dbReference type="EMBL" id="CH477262">
    <property type="protein sequence ID" value="EAT45648.1"/>
    <property type="molecule type" value="Genomic_DNA"/>
</dbReference>
<feature type="chain" id="PRO_5014307999" evidence="3">
    <location>
        <begin position="26"/>
        <end position="542"/>
    </location>
</feature>
<reference evidence="5" key="2">
    <citation type="journal article" date="2007" name="Science">
        <title>Genome sequence of Aedes aegypti, a major arbovirus vector.</title>
        <authorList>
            <person name="Nene V."/>
            <person name="Wortman J.R."/>
            <person name="Lawson D."/>
            <person name="Haas B."/>
            <person name="Kodira C."/>
            <person name="Tu Z.J."/>
            <person name="Loftus B."/>
            <person name="Xi Z."/>
            <person name="Megy K."/>
            <person name="Grabherr M."/>
            <person name="Ren Q."/>
            <person name="Zdobnov E.M."/>
            <person name="Lobo N.F."/>
            <person name="Campbell K.S."/>
            <person name="Brown S.E."/>
            <person name="Bonaldo M.F."/>
            <person name="Zhu J."/>
            <person name="Sinkins S.P."/>
            <person name="Hogenkamp D.G."/>
            <person name="Amedeo P."/>
            <person name="Arensburger P."/>
            <person name="Atkinson P.W."/>
            <person name="Bidwell S."/>
            <person name="Biedler J."/>
            <person name="Birney E."/>
            <person name="Bruggner R.V."/>
            <person name="Costas J."/>
            <person name="Coy M.R."/>
            <person name="Crabtree J."/>
            <person name="Crawford M."/>
            <person name="Debruyn B."/>
            <person name="Decaprio D."/>
            <person name="Eiglmeier K."/>
            <person name="Eisenstadt E."/>
            <person name="El-Dorry H."/>
            <person name="Gelbart W.M."/>
            <person name="Gomes S.L."/>
            <person name="Hammond M."/>
            <person name="Hannick L.I."/>
            <person name="Hogan J.R."/>
            <person name="Holmes M.H."/>
            <person name="Jaffe D."/>
            <person name="Johnston J.S."/>
            <person name="Kennedy R.C."/>
            <person name="Koo H."/>
            <person name="Kravitz S."/>
            <person name="Kriventseva E.V."/>
            <person name="Kulp D."/>
            <person name="Labutti K."/>
            <person name="Lee E."/>
            <person name="Li S."/>
            <person name="Lovin D.D."/>
            <person name="Mao C."/>
            <person name="Mauceli E."/>
            <person name="Menck C.F."/>
            <person name="Miller J.R."/>
            <person name="Montgomery P."/>
            <person name="Mori A."/>
            <person name="Nascimento A.L."/>
            <person name="Naveira H.F."/>
            <person name="Nusbaum C."/>
            <person name="O'leary S."/>
            <person name="Orvis J."/>
            <person name="Pertea M."/>
            <person name="Quesneville H."/>
            <person name="Reidenbach K.R."/>
            <person name="Rogers Y.H."/>
            <person name="Roth C.W."/>
            <person name="Schneider J.R."/>
            <person name="Schatz M."/>
            <person name="Shumway M."/>
            <person name="Stanke M."/>
            <person name="Stinson E.O."/>
            <person name="Tubio J.M."/>
            <person name="Vanzee J.P."/>
            <person name="Verjovski-Almeida S."/>
            <person name="Werner D."/>
            <person name="White O."/>
            <person name="Wyder S."/>
            <person name="Zeng Q."/>
            <person name="Zhao Q."/>
            <person name="Zhao Y."/>
            <person name="Hill C.A."/>
            <person name="Raikhel A.S."/>
            <person name="Soares M.B."/>
            <person name="Knudson D.L."/>
            <person name="Lee N.H."/>
            <person name="Galagan J."/>
            <person name="Salzberg S.L."/>
            <person name="Paulsen I.T."/>
            <person name="Dimopoulos G."/>
            <person name="Collins F.H."/>
            <person name="Birren B."/>
            <person name="Fraser-Liggett C.M."/>
            <person name="Severson D.W."/>
        </authorList>
    </citation>
    <scope>NUCLEOTIDE SEQUENCE [LARGE SCALE GENOMIC DNA]</scope>
    <source>
        <strain evidence="5">Liverpool</strain>
    </source>
</reference>
<evidence type="ECO:0000313" key="5">
    <source>
        <dbReference type="EMBL" id="EAT45648.1"/>
    </source>
</evidence>
<dbReference type="GO" id="GO:0005576">
    <property type="term" value="C:extracellular region"/>
    <property type="evidence" value="ECO:0007669"/>
    <property type="project" value="TreeGrafter"/>
</dbReference>
<keyword evidence="1 3" id="KW-0732">Signal</keyword>
<dbReference type="InterPro" id="IPR011583">
    <property type="entry name" value="Chitinase_II/V-like_cat"/>
</dbReference>
<dbReference type="AlphaFoldDB" id="Q17GD8"/>
<dbReference type="Pfam" id="PF00704">
    <property type="entry name" value="Glyco_hydro_18"/>
    <property type="match status" value="1"/>
</dbReference>
<feature type="domain" description="GH18" evidence="4">
    <location>
        <begin position="42"/>
        <end position="387"/>
    </location>
</feature>
<dbReference type="SMR" id="Q17GD8"/>
<protein>
    <submittedName>
        <fullName evidence="5">AAEL003094-PA</fullName>
    </submittedName>
</protein>
<organism evidence="5 6">
    <name type="scientific">Aedes aegypti</name>
    <name type="common">Yellowfever mosquito</name>
    <name type="synonym">Culex aegypti</name>
    <dbReference type="NCBI Taxonomy" id="7159"/>
    <lineage>
        <taxon>Eukaryota</taxon>
        <taxon>Metazoa</taxon>
        <taxon>Ecdysozoa</taxon>
        <taxon>Arthropoda</taxon>
        <taxon>Hexapoda</taxon>
        <taxon>Insecta</taxon>
        <taxon>Pterygota</taxon>
        <taxon>Neoptera</taxon>
        <taxon>Endopterygota</taxon>
        <taxon>Diptera</taxon>
        <taxon>Nematocera</taxon>
        <taxon>Culicoidea</taxon>
        <taxon>Culicidae</taxon>
        <taxon>Culicinae</taxon>
        <taxon>Aedini</taxon>
        <taxon>Aedes</taxon>
        <taxon>Stegomyia</taxon>
    </lineage>
</organism>
<dbReference type="STRING" id="7159.Q17GD8"/>
<dbReference type="GO" id="GO:0005975">
    <property type="term" value="P:carbohydrate metabolic process"/>
    <property type="evidence" value="ECO:0007669"/>
    <property type="project" value="InterPro"/>
</dbReference>
<gene>
    <name evidence="5" type="ORF">AaeL_AAEL003094</name>
</gene>
<evidence type="ECO:0000313" key="6">
    <source>
        <dbReference type="Proteomes" id="UP000682892"/>
    </source>
</evidence>
<accession>Q17GD8</accession>
<evidence type="ECO:0000259" key="4">
    <source>
        <dbReference type="PROSITE" id="PS51910"/>
    </source>
</evidence>
<dbReference type="GO" id="GO:0004568">
    <property type="term" value="F:chitinase activity"/>
    <property type="evidence" value="ECO:0007669"/>
    <property type="project" value="TreeGrafter"/>
</dbReference>
<dbReference type="InterPro" id="IPR050314">
    <property type="entry name" value="Glycosyl_Hydrlase_18"/>
</dbReference>
<evidence type="ECO:0000256" key="1">
    <source>
        <dbReference type="ARBA" id="ARBA00022729"/>
    </source>
</evidence>
<feature type="signal peptide" evidence="3">
    <location>
        <begin position="1"/>
        <end position="25"/>
    </location>
</feature>
<feature type="region of interest" description="Disordered" evidence="2">
    <location>
        <begin position="495"/>
        <end position="542"/>
    </location>
</feature>
<dbReference type="eggNOG" id="KOG2806">
    <property type="taxonomic scope" value="Eukaryota"/>
</dbReference>
<proteinExistence type="predicted"/>
<dbReference type="Gene3D" id="3.20.20.80">
    <property type="entry name" value="Glycosidases"/>
    <property type="match status" value="1"/>
</dbReference>
<dbReference type="PANTHER" id="PTHR11177:SF399">
    <property type="entry name" value="CHITINASE 6, ISOFORM C"/>
    <property type="match status" value="1"/>
</dbReference>
<dbReference type="PhylomeDB" id="Q17GD8"/>
<reference evidence="5" key="3">
    <citation type="submission" date="2012-09" db="EMBL/GenBank/DDBJ databases">
        <authorList>
            <consortium name="VectorBase"/>
        </authorList>
    </citation>
    <scope>NUCLEOTIDE SEQUENCE</scope>
    <source>
        <strain evidence="5">Liverpool</strain>
    </source>
</reference>
<evidence type="ECO:0000256" key="2">
    <source>
        <dbReference type="SAM" id="MobiDB-lite"/>
    </source>
</evidence>
<dbReference type="SUPFAM" id="SSF51445">
    <property type="entry name" value="(Trans)glycosidases"/>
    <property type="match status" value="1"/>
</dbReference>
<dbReference type="PROSITE" id="PS51910">
    <property type="entry name" value="GH18_2"/>
    <property type="match status" value="1"/>
</dbReference>
<sequence length="542" mass="60210">MSAILRNQLAAILGILFTLLGDGSAYPPIRNPFSSYELYDRQMVVCFISAANVQFNYDTIQPGWCTHYVLIDLIVLNSEGKLMIIEQSYPALGLLTELNSRLRQMGDTSRFILAIGGINQDSAHFSRAVSDPSRVRNVAESVAAFAMKFCFDGVDLAWFYPGKFGGCEMDKCNLVSLIREIRGRLPDGSSLSVTVGVDPRDIDLAYNVSAINLYVDFVNAMTGDFHDPEHASHVAALYPENPKDRYNIYSSMKAYVEAGFPPDKLVVLTSTYGYLYSLKVCHQRGSESVKSVQKLNNVCIREILEQESFYTMWDDVRKVPYSTLMRGSSMKWITFNDLESHRYKAEFVRKYELGGIGVFTLDQDVGECTDGIPFPFLWTLVKVIRSEKAMRVLPGAACGDVPETCPTRTSGEETAICPLKGTTVNGEDVMVRYVSEHIGNGRLKTKIYEPMDVLFQSVGVTCQPLITMQPLTTTTEMVTTTLPDTTTTDVITTTETTTDTTTTEETTTETTTTTESVISMDTQTTSTTEEISTTDTTESPVR</sequence>
<dbReference type="SMART" id="SM00636">
    <property type="entry name" value="Glyco_18"/>
    <property type="match status" value="1"/>
</dbReference>
<dbReference type="Gene3D" id="3.10.50.10">
    <property type="match status" value="1"/>
</dbReference>
<dbReference type="GO" id="GO:0008061">
    <property type="term" value="F:chitin binding"/>
    <property type="evidence" value="ECO:0007669"/>
    <property type="project" value="InterPro"/>
</dbReference>
<dbReference type="GO" id="GO:0006032">
    <property type="term" value="P:chitin catabolic process"/>
    <property type="evidence" value="ECO:0007669"/>
    <property type="project" value="TreeGrafter"/>
</dbReference>
<dbReference type="VEuPathDB" id="VectorBase:AAEL019585"/>
<dbReference type="PaxDb" id="7159-AAEL003094-PA"/>
<dbReference type="InterPro" id="IPR001223">
    <property type="entry name" value="Glyco_hydro18_cat"/>
</dbReference>
<dbReference type="Proteomes" id="UP000682892">
    <property type="component" value="Chromosome 3"/>
</dbReference>
<dbReference type="PANTHER" id="PTHR11177">
    <property type="entry name" value="CHITINASE"/>
    <property type="match status" value="1"/>
</dbReference>